<keyword evidence="4" id="KW-1185">Reference proteome</keyword>
<dbReference type="EMBL" id="FWXR01000022">
    <property type="protein sequence ID" value="SMD05595.1"/>
    <property type="molecule type" value="Genomic_DNA"/>
</dbReference>
<dbReference type="GO" id="GO:0003677">
    <property type="term" value="F:DNA binding"/>
    <property type="evidence" value="ECO:0007669"/>
    <property type="project" value="InterPro"/>
</dbReference>
<feature type="domain" description="Antitoxin Xre/MbcA/ParS-like toxin-binding" evidence="1">
    <location>
        <begin position="98"/>
        <end position="147"/>
    </location>
</feature>
<protein>
    <submittedName>
        <fullName evidence="3">Putative toxin-antitoxin system antitoxin component, TIGR02293 family</fullName>
    </submittedName>
</protein>
<dbReference type="RefSeq" id="WP_084412010.1">
    <property type="nucleotide sequence ID" value="NZ_FWXR01000022.1"/>
</dbReference>
<accession>A0A1W2E7F8</accession>
<gene>
    <name evidence="3" type="ORF">SAMN06297251_12234</name>
</gene>
<evidence type="ECO:0000259" key="2">
    <source>
        <dbReference type="Pfam" id="PF20432"/>
    </source>
</evidence>
<feature type="domain" description="Antitoxin Xre-like helix-turn-helix" evidence="2">
    <location>
        <begin position="28"/>
        <end position="92"/>
    </location>
</feature>
<dbReference type="InterPro" id="IPR011979">
    <property type="entry name" value="Antitox_Xre"/>
</dbReference>
<proteinExistence type="predicted"/>
<dbReference type="AlphaFoldDB" id="A0A1W2E7F8"/>
<dbReference type="OrthoDB" id="5918037at2"/>
<evidence type="ECO:0000259" key="1">
    <source>
        <dbReference type="Pfam" id="PF09722"/>
    </source>
</evidence>
<dbReference type="Pfam" id="PF09722">
    <property type="entry name" value="Xre_MbcA_ParS_C"/>
    <property type="match status" value="1"/>
</dbReference>
<name>A0A1W2E7F8_9HYPH</name>
<dbReference type="InterPro" id="IPR046847">
    <property type="entry name" value="Xre-like_HTH"/>
</dbReference>
<organism evidence="3 4">
    <name type="scientific">Fulvimarina manganoxydans</name>
    <dbReference type="NCBI Taxonomy" id="937218"/>
    <lineage>
        <taxon>Bacteria</taxon>
        <taxon>Pseudomonadati</taxon>
        <taxon>Pseudomonadota</taxon>
        <taxon>Alphaproteobacteria</taxon>
        <taxon>Hyphomicrobiales</taxon>
        <taxon>Aurantimonadaceae</taxon>
        <taxon>Fulvimarina</taxon>
    </lineage>
</organism>
<evidence type="ECO:0000313" key="4">
    <source>
        <dbReference type="Proteomes" id="UP000192656"/>
    </source>
</evidence>
<dbReference type="Pfam" id="PF20432">
    <property type="entry name" value="Xre-like-HTH"/>
    <property type="match status" value="1"/>
</dbReference>
<dbReference type="Proteomes" id="UP000192656">
    <property type="component" value="Unassembled WGS sequence"/>
</dbReference>
<dbReference type="InterPro" id="IPR024467">
    <property type="entry name" value="Xre/MbcA/ParS-like_toxin-bd"/>
</dbReference>
<dbReference type="NCBIfam" id="TIGR02293">
    <property type="entry name" value="TAS_TIGR02293"/>
    <property type="match status" value="1"/>
</dbReference>
<evidence type="ECO:0000313" key="3">
    <source>
        <dbReference type="EMBL" id="SMD05595.1"/>
    </source>
</evidence>
<dbReference type="STRING" id="937218.SAMN06297251_12234"/>
<sequence length="150" mass="16322">MEQGEFSKVTSLLGGEATLRQAVNSPFEAHELIESGIPSGALSALRAHIADLPFAAVERVVGISLRTVQRHEAEGGKRRLSTEQSGRAWKFAEILGKATEVFGTQAAAEDWLKRPALALDQRTPLELLSTPAGTKLVEDHLTRLEYGVYE</sequence>
<reference evidence="3 4" key="1">
    <citation type="submission" date="2017-04" db="EMBL/GenBank/DDBJ databases">
        <authorList>
            <person name="Afonso C.L."/>
            <person name="Miller P.J."/>
            <person name="Scott M.A."/>
            <person name="Spackman E."/>
            <person name="Goraichik I."/>
            <person name="Dimitrov K.M."/>
            <person name="Suarez D.L."/>
            <person name="Swayne D.E."/>
        </authorList>
    </citation>
    <scope>NUCLEOTIDE SEQUENCE [LARGE SCALE GENOMIC DNA]</scope>
    <source>
        <strain evidence="3 4">CGMCC 1.10972</strain>
    </source>
</reference>